<dbReference type="HOGENOM" id="CLU_3300014_0_0_1"/>
<keyword evidence="3" id="KW-1185">Reference proteome</keyword>
<reference evidence="2" key="2">
    <citation type="submission" date="2015-06" db="UniProtKB">
        <authorList>
            <consortium name="EnsemblMetazoa"/>
        </authorList>
    </citation>
    <scope>IDENTIFICATION</scope>
</reference>
<dbReference type="Proteomes" id="UP000015104">
    <property type="component" value="Unassembled WGS sequence"/>
</dbReference>
<dbReference type="AlphaFoldDB" id="T1KJW9"/>
<organism evidence="2 3">
    <name type="scientific">Tetranychus urticae</name>
    <name type="common">Two-spotted spider mite</name>
    <dbReference type="NCBI Taxonomy" id="32264"/>
    <lineage>
        <taxon>Eukaryota</taxon>
        <taxon>Metazoa</taxon>
        <taxon>Ecdysozoa</taxon>
        <taxon>Arthropoda</taxon>
        <taxon>Chelicerata</taxon>
        <taxon>Arachnida</taxon>
        <taxon>Acari</taxon>
        <taxon>Acariformes</taxon>
        <taxon>Trombidiformes</taxon>
        <taxon>Prostigmata</taxon>
        <taxon>Eleutherengona</taxon>
        <taxon>Raphignathae</taxon>
        <taxon>Tetranychoidea</taxon>
        <taxon>Tetranychidae</taxon>
        <taxon>Tetranychus</taxon>
    </lineage>
</organism>
<dbReference type="EMBL" id="CAEY01000169">
    <property type="status" value="NOT_ANNOTATED_CDS"/>
    <property type="molecule type" value="Genomic_DNA"/>
</dbReference>
<evidence type="ECO:0000256" key="1">
    <source>
        <dbReference type="SAM" id="MobiDB-lite"/>
    </source>
</evidence>
<sequence>MIQTPILDLNRFSIDQNPTLEDRRQRQTSALVKPVTINLN</sequence>
<evidence type="ECO:0000313" key="3">
    <source>
        <dbReference type="Proteomes" id="UP000015104"/>
    </source>
</evidence>
<reference evidence="3" key="1">
    <citation type="submission" date="2011-08" db="EMBL/GenBank/DDBJ databases">
        <authorList>
            <person name="Rombauts S."/>
        </authorList>
    </citation>
    <scope>NUCLEOTIDE SEQUENCE</scope>
    <source>
        <strain evidence="3">London</strain>
    </source>
</reference>
<evidence type="ECO:0000313" key="2">
    <source>
        <dbReference type="EnsemblMetazoa" id="tetur13g01500.1"/>
    </source>
</evidence>
<proteinExistence type="predicted"/>
<name>T1KJW9_TETUR</name>
<accession>T1KJW9</accession>
<dbReference type="EnsemblMetazoa" id="tetur13g01500.1">
    <property type="protein sequence ID" value="tetur13g01500.1"/>
    <property type="gene ID" value="tetur13g01500"/>
</dbReference>
<feature type="region of interest" description="Disordered" evidence="1">
    <location>
        <begin position="21"/>
        <end position="40"/>
    </location>
</feature>
<protein>
    <submittedName>
        <fullName evidence="2">Uncharacterized protein</fullName>
    </submittedName>
</protein>